<keyword evidence="8" id="KW-0677">Repeat</keyword>
<evidence type="ECO:0000256" key="7">
    <source>
        <dbReference type="ARBA" id="ARBA00022618"/>
    </source>
</evidence>
<keyword evidence="6 12" id="KW-0853">WD repeat</keyword>
<evidence type="ECO:0000256" key="1">
    <source>
        <dbReference type="ARBA" id="ARBA00004123"/>
    </source>
</evidence>
<keyword evidence="7" id="KW-0132">Cell division</keyword>
<reference evidence="13 14" key="1">
    <citation type="submission" date="2019-08" db="EMBL/GenBank/DDBJ databases">
        <title>The genome of the soybean aphid Biotype 1, its phylome, world population structure and adaptation to the North American continent.</title>
        <authorList>
            <person name="Giordano R."/>
            <person name="Donthu R.K."/>
            <person name="Hernandez A.G."/>
            <person name="Wright C.L."/>
            <person name="Zimin A.V."/>
        </authorList>
    </citation>
    <scope>NUCLEOTIDE SEQUENCE [LARGE SCALE GENOMIC DNA]</scope>
    <source>
        <tissue evidence="13">Whole aphids</tissue>
    </source>
</reference>
<proteinExistence type="inferred from homology"/>
<dbReference type="EMBL" id="VYZN01000018">
    <property type="protein sequence ID" value="KAE9537565.1"/>
    <property type="molecule type" value="Genomic_DNA"/>
</dbReference>
<feature type="repeat" description="WD" evidence="12">
    <location>
        <begin position="139"/>
        <end position="182"/>
    </location>
</feature>
<dbReference type="InterPro" id="IPR015943">
    <property type="entry name" value="WD40/YVTN_repeat-like_dom_sf"/>
</dbReference>
<keyword evidence="10" id="KW-0539">Nucleus</keyword>
<evidence type="ECO:0000256" key="5">
    <source>
        <dbReference type="ARBA" id="ARBA00022490"/>
    </source>
</evidence>
<evidence type="ECO:0000256" key="4">
    <source>
        <dbReference type="ARBA" id="ARBA00022448"/>
    </source>
</evidence>
<evidence type="ECO:0000256" key="10">
    <source>
        <dbReference type="ARBA" id="ARBA00023242"/>
    </source>
</evidence>
<dbReference type="GO" id="GO:0005737">
    <property type="term" value="C:cytoplasm"/>
    <property type="evidence" value="ECO:0007669"/>
    <property type="project" value="UniProtKB-SubCell"/>
</dbReference>
<comment type="similarity">
    <text evidence="3">Belongs to the WD repeat rae1 family.</text>
</comment>
<evidence type="ECO:0000256" key="6">
    <source>
        <dbReference type="ARBA" id="ARBA00022574"/>
    </source>
</evidence>
<feature type="repeat" description="WD" evidence="12">
    <location>
        <begin position="98"/>
        <end position="139"/>
    </location>
</feature>
<feature type="repeat" description="WD" evidence="12">
    <location>
        <begin position="51"/>
        <end position="95"/>
    </location>
</feature>
<comment type="caution">
    <text evidence="13">The sequence shown here is derived from an EMBL/GenBank/DDBJ whole genome shotgun (WGS) entry which is preliminary data.</text>
</comment>
<dbReference type="InterPro" id="IPR020472">
    <property type="entry name" value="WD40_PAC1"/>
</dbReference>
<evidence type="ECO:0000256" key="2">
    <source>
        <dbReference type="ARBA" id="ARBA00004496"/>
    </source>
</evidence>
<keyword evidence="4" id="KW-0813">Transport</keyword>
<keyword evidence="9" id="KW-0498">Mitosis</keyword>
<dbReference type="InterPro" id="IPR019775">
    <property type="entry name" value="WD40_repeat_CS"/>
</dbReference>
<evidence type="ECO:0000256" key="3">
    <source>
        <dbReference type="ARBA" id="ARBA00007830"/>
    </source>
</evidence>
<dbReference type="PANTHER" id="PTHR10971">
    <property type="entry name" value="MRNA EXPORT FACTOR AND BUB3"/>
    <property type="match status" value="1"/>
</dbReference>
<dbReference type="InterPro" id="IPR001680">
    <property type="entry name" value="WD40_rpt"/>
</dbReference>
<dbReference type="SUPFAM" id="SSF50978">
    <property type="entry name" value="WD40 repeat-like"/>
    <property type="match status" value="1"/>
</dbReference>
<accession>A0A6G0TTT5</accession>
<dbReference type="Gene3D" id="2.130.10.10">
    <property type="entry name" value="YVTN repeat-like/Quinoprotein amine dehydrogenase"/>
    <property type="match status" value="1"/>
</dbReference>
<evidence type="ECO:0000313" key="13">
    <source>
        <dbReference type="EMBL" id="KAE9537565.1"/>
    </source>
</evidence>
<comment type="subcellular location">
    <subcellularLocation>
        <location evidence="2">Cytoplasm</location>
    </subcellularLocation>
    <subcellularLocation>
        <location evidence="1">Nucleus</location>
    </subcellularLocation>
</comment>
<evidence type="ECO:0000256" key="12">
    <source>
        <dbReference type="PROSITE-ProRule" id="PRU00221"/>
    </source>
</evidence>
<dbReference type="Proteomes" id="UP000475862">
    <property type="component" value="Unassembled WGS sequence"/>
</dbReference>
<evidence type="ECO:0000256" key="9">
    <source>
        <dbReference type="ARBA" id="ARBA00022776"/>
    </source>
</evidence>
<evidence type="ECO:0000256" key="11">
    <source>
        <dbReference type="ARBA" id="ARBA00023306"/>
    </source>
</evidence>
<sequence length="384" mass="42649">MQIECNTSIAFSNSEKVKIVTVAPKAMLGGGLFSNKPVAAPTNPNKDFEVTQPPDDTISAMAFSPATMQQNFLVAGSWDNSVRCWEVEQSGKTVPKSMQSMTMPILDVCWSDDGTKVFMASCDKQVKCWDLGSNQTVQVAAHDAPIKTCHWVKAPSYTCIMTGSWDKTLKFWDVRSSVPMMTINLPERAYCADVDYPMAVVGTASRGIVVYKLEGKPEMVKTVDSPLKYQHRCVAIFRDKKKQSPTGFGLGSVEGRVAIHYIQPQSSKDNFTFKCHRQNNSGTMNVQDIYAVNDIKFHPVHGTLATVGSDASFAYWDKDARTKLKSSETLDQPITKCCFNSNGQIFAYSTGYDWSKGHEYNNPAKKPQIFLKPCFEDLKPKSST</sequence>
<dbReference type="AlphaFoldDB" id="A0A6G0TTT5"/>
<dbReference type="GO" id="GO:0051301">
    <property type="term" value="P:cell division"/>
    <property type="evidence" value="ECO:0007669"/>
    <property type="project" value="UniProtKB-KW"/>
</dbReference>
<dbReference type="PROSITE" id="PS50082">
    <property type="entry name" value="WD_REPEATS_2"/>
    <property type="match status" value="3"/>
</dbReference>
<evidence type="ECO:0000313" key="14">
    <source>
        <dbReference type="Proteomes" id="UP000475862"/>
    </source>
</evidence>
<keyword evidence="14" id="KW-1185">Reference proteome</keyword>
<keyword evidence="11" id="KW-0131">Cell cycle</keyword>
<gene>
    <name evidence="13" type="ORF">AGLY_006588</name>
</gene>
<dbReference type="SMART" id="SM00320">
    <property type="entry name" value="WD40"/>
    <property type="match status" value="4"/>
</dbReference>
<organism evidence="13 14">
    <name type="scientific">Aphis glycines</name>
    <name type="common">Soybean aphid</name>
    <dbReference type="NCBI Taxonomy" id="307491"/>
    <lineage>
        <taxon>Eukaryota</taxon>
        <taxon>Metazoa</taxon>
        <taxon>Ecdysozoa</taxon>
        <taxon>Arthropoda</taxon>
        <taxon>Hexapoda</taxon>
        <taxon>Insecta</taxon>
        <taxon>Pterygota</taxon>
        <taxon>Neoptera</taxon>
        <taxon>Paraneoptera</taxon>
        <taxon>Hemiptera</taxon>
        <taxon>Sternorrhyncha</taxon>
        <taxon>Aphidomorpha</taxon>
        <taxon>Aphidoidea</taxon>
        <taxon>Aphididae</taxon>
        <taxon>Aphidini</taxon>
        <taxon>Aphis</taxon>
        <taxon>Aphis</taxon>
    </lineage>
</organism>
<evidence type="ECO:0000256" key="8">
    <source>
        <dbReference type="ARBA" id="ARBA00022737"/>
    </source>
</evidence>
<dbReference type="InterPro" id="IPR036322">
    <property type="entry name" value="WD40_repeat_dom_sf"/>
</dbReference>
<protein>
    <submittedName>
        <fullName evidence="13">Uncharacterized protein</fullName>
    </submittedName>
</protein>
<name>A0A6G0TTT5_APHGL</name>
<dbReference type="PRINTS" id="PR00320">
    <property type="entry name" value="GPROTEINBRPT"/>
</dbReference>
<dbReference type="FunFam" id="2.130.10.10:FF:000084">
    <property type="entry name" value="mRNA export factor"/>
    <property type="match status" value="1"/>
</dbReference>
<dbReference type="PROSITE" id="PS00678">
    <property type="entry name" value="WD_REPEATS_1"/>
    <property type="match status" value="1"/>
</dbReference>
<dbReference type="Pfam" id="PF00400">
    <property type="entry name" value="WD40"/>
    <property type="match status" value="3"/>
</dbReference>
<dbReference type="GO" id="GO:0005635">
    <property type="term" value="C:nuclear envelope"/>
    <property type="evidence" value="ECO:0007669"/>
    <property type="project" value="UniProtKB-ARBA"/>
</dbReference>
<keyword evidence="5" id="KW-0963">Cytoplasm</keyword>
<dbReference type="OrthoDB" id="256303at2759"/>